<dbReference type="AlphaFoldDB" id="A0A372KK84"/>
<accession>A0A372KK84</accession>
<evidence type="ECO:0000313" key="3">
    <source>
        <dbReference type="EMBL" id="RFU50464.1"/>
    </source>
</evidence>
<gene>
    <name evidence="2" type="ORF">DDV21_003725</name>
    <name evidence="3" type="ORF">DDV22_08625</name>
    <name evidence="4" type="ORF">DDV23_08400</name>
</gene>
<dbReference type="EMBL" id="QVQZ01000022">
    <property type="protein sequence ID" value="RFU52680.1"/>
    <property type="molecule type" value="Genomic_DNA"/>
</dbReference>
<keyword evidence="7" id="KW-1185">Reference proteome</keyword>
<keyword evidence="1" id="KW-0472">Membrane</keyword>
<feature type="transmembrane region" description="Helical" evidence="1">
    <location>
        <begin position="35"/>
        <end position="59"/>
    </location>
</feature>
<dbReference type="EMBL" id="CP031733">
    <property type="protein sequence ID" value="AXQ78249.1"/>
    <property type="molecule type" value="Genomic_DNA"/>
</dbReference>
<reference evidence="4 6" key="2">
    <citation type="submission" date="2018-08" db="EMBL/GenBank/DDBJ databases">
        <title>Draft genome of Streptococcus sp. nov. Z1.</title>
        <authorList>
            <person name="Tian Z."/>
        </authorList>
    </citation>
    <scope>NUCLEOTIDE SEQUENCE [LARGE SCALE GENOMIC DNA]</scope>
    <source>
        <strain evidence="4">Z1</strain>
        <strain evidence="6">Z1(2018)</strain>
    </source>
</reference>
<dbReference type="EMBL" id="QVQY01000026">
    <property type="protein sequence ID" value="RFU50464.1"/>
    <property type="molecule type" value="Genomic_DNA"/>
</dbReference>
<name>A0A372KK84_9STRE</name>
<reference evidence="5" key="3">
    <citation type="submission" date="2018-08" db="EMBL/GenBank/DDBJ databases">
        <title>Streptococcus chenjunshii sp. nov., isolated from stools sample of the Tibetan antelope in the Qinghai-Tibet plateau, China.</title>
        <authorList>
            <person name="Tian Z."/>
        </authorList>
    </citation>
    <scope>NUCLEOTIDE SEQUENCE [LARGE SCALE GENOMIC DNA]</scope>
    <source>
        <strain evidence="5">Z15</strain>
    </source>
</reference>
<reference evidence="2" key="4">
    <citation type="journal article" date="2019" name="Int. J. Syst. Evol. Microbiol.">
        <title>Streptococcus chenjunshii sp. nov. isolated from feces of Tibetan antelopes.</title>
        <authorList>
            <person name="Tian Z."/>
            <person name="Lu S."/>
            <person name="Jin D."/>
            <person name="Yang J."/>
            <person name="Pu J."/>
            <person name="Lai X.H."/>
            <person name="Bai X.N."/>
            <person name="Wu X.M."/>
            <person name="Li J."/>
            <person name="Wang S."/>
            <person name="Xu J."/>
        </authorList>
    </citation>
    <scope>NUCLEOTIDE SEQUENCE</scope>
    <source>
        <strain evidence="2">Z15</strain>
    </source>
</reference>
<dbReference type="Proteomes" id="UP000262901">
    <property type="component" value="Unassembled WGS sequence"/>
</dbReference>
<dbReference type="Proteomes" id="UP000246115">
    <property type="component" value="Chromosome"/>
</dbReference>
<accession>A0A346NB54</accession>
<reference evidence="3 7" key="1">
    <citation type="submission" date="2018-08" db="EMBL/GenBank/DDBJ databases">
        <title>Draft genome of Streptococcus sp .nov. Z2.</title>
        <authorList>
            <person name="Tian Z."/>
        </authorList>
    </citation>
    <scope>NUCLEOTIDE SEQUENCE [LARGE SCALE GENOMIC DNA]</scope>
    <source>
        <strain evidence="3 7">Z2</strain>
    </source>
</reference>
<evidence type="ECO:0000313" key="5">
    <source>
        <dbReference type="Proteomes" id="UP000246115"/>
    </source>
</evidence>
<proteinExistence type="predicted"/>
<evidence type="ECO:0000256" key="1">
    <source>
        <dbReference type="SAM" id="Phobius"/>
    </source>
</evidence>
<organism evidence="4 6">
    <name type="scientific">Streptococcus chenjunshii</name>
    <dbReference type="NCBI Taxonomy" id="2173853"/>
    <lineage>
        <taxon>Bacteria</taxon>
        <taxon>Bacillati</taxon>
        <taxon>Bacillota</taxon>
        <taxon>Bacilli</taxon>
        <taxon>Lactobacillales</taxon>
        <taxon>Streptococcaceae</taxon>
        <taxon>Streptococcus</taxon>
    </lineage>
</organism>
<evidence type="ECO:0000313" key="4">
    <source>
        <dbReference type="EMBL" id="RFU52680.1"/>
    </source>
</evidence>
<evidence type="ECO:0000313" key="7">
    <source>
        <dbReference type="Proteomes" id="UP000264056"/>
    </source>
</evidence>
<sequence>MKLTAKTAQAHLPGGLTTLPKQSGSAALRNSSLSFFLTVFTLCSDCFYGLIDRLLLLFYKKVRKKASLFPKILNPVFLKETCFYSI</sequence>
<keyword evidence="1" id="KW-0812">Transmembrane</keyword>
<protein>
    <submittedName>
        <fullName evidence="4">Uncharacterized protein</fullName>
    </submittedName>
</protein>
<dbReference type="KEGG" id="schj:DDV21_003725"/>
<dbReference type="Proteomes" id="UP000264056">
    <property type="component" value="Unassembled WGS sequence"/>
</dbReference>
<evidence type="ECO:0000313" key="2">
    <source>
        <dbReference type="EMBL" id="AXQ78249.1"/>
    </source>
</evidence>
<evidence type="ECO:0000313" key="6">
    <source>
        <dbReference type="Proteomes" id="UP000262901"/>
    </source>
</evidence>
<keyword evidence="1" id="KW-1133">Transmembrane helix</keyword>